<gene>
    <name evidence="1" type="ORF">FGL98_04400</name>
</gene>
<dbReference type="EMBL" id="VCQV01000004">
    <property type="protein sequence ID" value="TWP37956.1"/>
    <property type="molecule type" value="Genomic_DNA"/>
</dbReference>
<sequence length="260" mass="28717">MTTTIGVNTQGRTLHVAFEVGPGRSVDALRNYTDAVAEIANFAAHITHAQRKIAVQHDHRRPTGFLDTHQGDWTETFIHSVGDQYLAFLSILDDAIAANNPAGPERLQQAREDLPALILQQLRDAPSPRDNIHVTAIEYSNPLHLAFLGAAVWPLTKIMQAIREWQKSGQDVRRAKLTNNLLEDLVKREHQRPVDYTDSVQEMATAQLLLRLVSPITEGSEQSAAALVASVLPDVRERAVDAIPQLPEITQVEIDPSDAA</sequence>
<organism evidence="1 2">
    <name type="scientific">Leekyejoonella antrihumi</name>
    <dbReference type="NCBI Taxonomy" id="1660198"/>
    <lineage>
        <taxon>Bacteria</taxon>
        <taxon>Bacillati</taxon>
        <taxon>Actinomycetota</taxon>
        <taxon>Actinomycetes</taxon>
        <taxon>Micrococcales</taxon>
        <taxon>Dermacoccaceae</taxon>
        <taxon>Leekyejoonella</taxon>
    </lineage>
</organism>
<accession>A0A563E611</accession>
<dbReference type="RefSeq" id="WP_146315526.1">
    <property type="nucleotide sequence ID" value="NZ_VCQV01000004.1"/>
</dbReference>
<comment type="caution">
    <text evidence="1">The sequence shown here is derived from an EMBL/GenBank/DDBJ whole genome shotgun (WGS) entry which is preliminary data.</text>
</comment>
<keyword evidence="2" id="KW-1185">Reference proteome</keyword>
<name>A0A563E611_9MICO</name>
<dbReference type="Proteomes" id="UP000320244">
    <property type="component" value="Unassembled WGS sequence"/>
</dbReference>
<reference evidence="1 2" key="2">
    <citation type="submission" date="2019-08" db="EMBL/GenBank/DDBJ databases">
        <title>Jejuicoccus antrihumi gen. nov., sp. nov., a new member of the family Dermacoccaceae isolated from a cave.</title>
        <authorList>
            <person name="Schumann P."/>
            <person name="Kim I.S."/>
        </authorList>
    </citation>
    <scope>NUCLEOTIDE SEQUENCE [LARGE SCALE GENOMIC DNA]</scope>
    <source>
        <strain evidence="1 2">C5-26</strain>
    </source>
</reference>
<evidence type="ECO:0000313" key="1">
    <source>
        <dbReference type="EMBL" id="TWP37956.1"/>
    </source>
</evidence>
<dbReference type="AlphaFoldDB" id="A0A563E611"/>
<protein>
    <submittedName>
        <fullName evidence="1">Uncharacterized protein</fullName>
    </submittedName>
</protein>
<evidence type="ECO:0000313" key="2">
    <source>
        <dbReference type="Proteomes" id="UP000320244"/>
    </source>
</evidence>
<reference evidence="1 2" key="1">
    <citation type="submission" date="2019-05" db="EMBL/GenBank/DDBJ databases">
        <authorList>
            <person name="Lee S.D."/>
        </authorList>
    </citation>
    <scope>NUCLEOTIDE SEQUENCE [LARGE SCALE GENOMIC DNA]</scope>
    <source>
        <strain evidence="1 2">C5-26</strain>
    </source>
</reference>
<proteinExistence type="predicted"/>
<dbReference type="OrthoDB" id="9809458at2"/>